<dbReference type="Gene3D" id="3.40.710.10">
    <property type="entry name" value="DD-peptidase/beta-lactamase superfamily"/>
    <property type="match status" value="1"/>
</dbReference>
<dbReference type="OrthoDB" id="9797709at2"/>
<comment type="caution">
    <text evidence="5">The sequence shown here is derived from an EMBL/GenBank/DDBJ whole genome shotgun (WGS) entry which is preliminary data.</text>
</comment>
<gene>
    <name evidence="5" type="ORF">PCC6912_63740</name>
</gene>
<dbReference type="GO" id="GO:0016020">
    <property type="term" value="C:membrane"/>
    <property type="evidence" value="ECO:0007669"/>
    <property type="project" value="UniProtKB-SubCell"/>
</dbReference>
<proteinExistence type="predicted"/>
<name>A0A3S1F7F2_CHLFR</name>
<sequence length="450" mass="50745">MDEQRKQSQFSHLAVADEMTAYLQACLGNRYFMGSVLVARAGEVLLSAGYGMANLEHNVPNTPQTKFRLGSITKQFTATAILQLQEQGLLEVQDSISNYLPDYPNGKKITIHHLLNHTSGIPNYTEFSSFEQTKKIKVTLNDLITRFSSEPLEFTPGERYQYTNSGYVVLTKIIETVSGYSYADYLQHQILKPLEMFDSGCDRQEVILSHRASGYVFTGETYQNADFIDMSWPSGAGAMYSTIEDLYKWEQGLYTDVVLSEASREMMFTPKVTIRAAEDGKGYYHGYGGIICTHFKRKLLYHGGGIDGFSTRIARYPDEQVSIIVLTNIDPAVATPVVAIANDLAAILFDEPYQLPKKRQAIALDPAIYDAYVGQYELEPGWVMIVTKECDRIFAQWAGQERVELFPESSTKFFMKLIDAQRTFVVDETGKASHVILHQGGRERVATRMY</sequence>
<evidence type="ECO:0000256" key="1">
    <source>
        <dbReference type="ARBA" id="ARBA00004370"/>
    </source>
</evidence>
<dbReference type="EMBL" id="RSCJ01000051">
    <property type="protein sequence ID" value="RUR72334.1"/>
    <property type="molecule type" value="Genomic_DNA"/>
</dbReference>
<keyword evidence="2" id="KW-0472">Membrane</keyword>
<evidence type="ECO:0000259" key="3">
    <source>
        <dbReference type="Pfam" id="PF00144"/>
    </source>
</evidence>
<dbReference type="AlphaFoldDB" id="A0A3S1F7F2"/>
<dbReference type="PANTHER" id="PTHR46825">
    <property type="entry name" value="D-ALANYL-D-ALANINE-CARBOXYPEPTIDASE/ENDOPEPTIDASE AMPH"/>
    <property type="match status" value="1"/>
</dbReference>
<dbReference type="RefSeq" id="WP_016878205.1">
    <property type="nucleotide sequence ID" value="NZ_AJLN01000088.1"/>
</dbReference>
<dbReference type="InterPro" id="IPR001466">
    <property type="entry name" value="Beta-lactam-related"/>
</dbReference>
<keyword evidence="6" id="KW-1185">Reference proteome</keyword>
<evidence type="ECO:0008006" key="7">
    <source>
        <dbReference type="Google" id="ProtNLM"/>
    </source>
</evidence>
<dbReference type="SUPFAM" id="SSF56601">
    <property type="entry name" value="beta-lactamase/transpeptidase-like"/>
    <property type="match status" value="1"/>
</dbReference>
<dbReference type="InterPro" id="IPR021860">
    <property type="entry name" value="Peptidase_S12_Pab87-rel_C"/>
</dbReference>
<feature type="domain" description="Peptidase S12 Pab87-related C-terminal" evidence="4">
    <location>
        <begin position="359"/>
        <end position="438"/>
    </location>
</feature>
<evidence type="ECO:0000256" key="2">
    <source>
        <dbReference type="ARBA" id="ARBA00023136"/>
    </source>
</evidence>
<dbReference type="PANTHER" id="PTHR46825:SF11">
    <property type="entry name" value="PENICILLIN-BINDING PROTEIN 4"/>
    <property type="match status" value="1"/>
</dbReference>
<feature type="domain" description="Beta-lactamase-related" evidence="3">
    <location>
        <begin position="35"/>
        <end position="333"/>
    </location>
</feature>
<dbReference type="STRING" id="211165.GCA_000317285_03391"/>
<evidence type="ECO:0000259" key="4">
    <source>
        <dbReference type="Pfam" id="PF11954"/>
    </source>
</evidence>
<evidence type="ECO:0000313" key="6">
    <source>
        <dbReference type="Proteomes" id="UP000268857"/>
    </source>
</evidence>
<dbReference type="InterPro" id="IPR012338">
    <property type="entry name" value="Beta-lactam/transpept-like"/>
</dbReference>
<accession>A0A3S1F7F2</accession>
<organism evidence="5 6">
    <name type="scientific">Chlorogloeopsis fritschii PCC 6912</name>
    <dbReference type="NCBI Taxonomy" id="211165"/>
    <lineage>
        <taxon>Bacteria</taxon>
        <taxon>Bacillati</taxon>
        <taxon>Cyanobacteriota</taxon>
        <taxon>Cyanophyceae</taxon>
        <taxon>Nostocales</taxon>
        <taxon>Chlorogloeopsidaceae</taxon>
        <taxon>Chlorogloeopsis</taxon>
    </lineage>
</organism>
<reference evidence="5 6" key="1">
    <citation type="journal article" date="2019" name="Genome Biol. Evol.">
        <title>Day and night: Metabolic profiles and evolutionary relationships of six axenic non-marine cyanobacteria.</title>
        <authorList>
            <person name="Will S.E."/>
            <person name="Henke P."/>
            <person name="Boedeker C."/>
            <person name="Huang S."/>
            <person name="Brinkmann H."/>
            <person name="Rohde M."/>
            <person name="Jarek M."/>
            <person name="Friedl T."/>
            <person name="Seufert S."/>
            <person name="Schumacher M."/>
            <person name="Overmann J."/>
            <person name="Neumann-Schaal M."/>
            <person name="Petersen J."/>
        </authorList>
    </citation>
    <scope>NUCLEOTIDE SEQUENCE [LARGE SCALE GENOMIC DNA]</scope>
    <source>
        <strain evidence="5 6">PCC 6912</strain>
    </source>
</reference>
<comment type="subcellular location">
    <subcellularLocation>
        <location evidence="1">Membrane</location>
    </subcellularLocation>
</comment>
<dbReference type="InterPro" id="IPR050491">
    <property type="entry name" value="AmpC-like"/>
</dbReference>
<dbReference type="Pfam" id="PF00144">
    <property type="entry name" value="Beta-lactamase"/>
    <property type="match status" value="1"/>
</dbReference>
<dbReference type="Pfam" id="PF11954">
    <property type="entry name" value="DUF3471"/>
    <property type="match status" value="1"/>
</dbReference>
<dbReference type="Proteomes" id="UP000268857">
    <property type="component" value="Unassembled WGS sequence"/>
</dbReference>
<evidence type="ECO:0000313" key="5">
    <source>
        <dbReference type="EMBL" id="RUR72334.1"/>
    </source>
</evidence>
<protein>
    <recommendedName>
        <fullName evidence="7">Serine hydrolase</fullName>
    </recommendedName>
</protein>